<feature type="signal peptide" evidence="2">
    <location>
        <begin position="1"/>
        <end position="29"/>
    </location>
</feature>
<gene>
    <name evidence="4" type="ORF">GCM10010170_041090</name>
</gene>
<comment type="caution">
    <text evidence="4">The sequence shown here is derived from an EMBL/GenBank/DDBJ whole genome shotgun (WGS) entry which is preliminary data.</text>
</comment>
<feature type="compositionally biased region" description="Polar residues" evidence="1">
    <location>
        <begin position="32"/>
        <end position="42"/>
    </location>
</feature>
<reference evidence="4 5" key="1">
    <citation type="journal article" date="2019" name="Int. J. Syst. Evol. Microbiol.">
        <title>The Global Catalogue of Microorganisms (GCM) 10K type strain sequencing project: providing services to taxonomists for standard genome sequencing and annotation.</title>
        <authorList>
            <consortium name="The Broad Institute Genomics Platform"/>
            <consortium name="The Broad Institute Genome Sequencing Center for Infectious Disease"/>
            <person name="Wu L."/>
            <person name="Ma J."/>
        </authorList>
    </citation>
    <scope>NUCLEOTIDE SEQUENCE [LARGE SCALE GENOMIC DNA]</scope>
    <source>
        <strain evidence="4 5">JCM 3272</strain>
    </source>
</reference>
<dbReference type="PANTHER" id="PTHR24094">
    <property type="entry name" value="SECRETED PROTEIN"/>
    <property type="match status" value="1"/>
</dbReference>
<organism evidence="4 5">
    <name type="scientific">Dactylosporangium salmoneum</name>
    <dbReference type="NCBI Taxonomy" id="53361"/>
    <lineage>
        <taxon>Bacteria</taxon>
        <taxon>Bacillati</taxon>
        <taxon>Actinomycetota</taxon>
        <taxon>Actinomycetes</taxon>
        <taxon>Micromonosporales</taxon>
        <taxon>Micromonosporaceae</taxon>
        <taxon>Dactylosporangium</taxon>
    </lineage>
</organism>
<evidence type="ECO:0000259" key="3">
    <source>
        <dbReference type="Pfam" id="PF07510"/>
    </source>
</evidence>
<name>A0ABN3GGM4_9ACTN</name>
<dbReference type="Proteomes" id="UP001501444">
    <property type="component" value="Unassembled WGS sequence"/>
</dbReference>
<dbReference type="InterPro" id="IPR011089">
    <property type="entry name" value="GmrSD_C"/>
</dbReference>
<feature type="chain" id="PRO_5047400531" description="GmrSD restriction endonucleases C-terminal domain-containing protein" evidence="2">
    <location>
        <begin position="30"/>
        <end position="238"/>
    </location>
</feature>
<keyword evidence="2" id="KW-0732">Signal</keyword>
<evidence type="ECO:0000313" key="4">
    <source>
        <dbReference type="EMBL" id="GAA2351141.1"/>
    </source>
</evidence>
<dbReference type="RefSeq" id="WP_425553579.1">
    <property type="nucleotide sequence ID" value="NZ_BAAARV010000030.1"/>
</dbReference>
<evidence type="ECO:0000256" key="1">
    <source>
        <dbReference type="SAM" id="MobiDB-lite"/>
    </source>
</evidence>
<proteinExistence type="predicted"/>
<accession>A0ABN3GGM4</accession>
<keyword evidence="5" id="KW-1185">Reference proteome</keyword>
<dbReference type="Pfam" id="PF07510">
    <property type="entry name" value="GmrSD_C"/>
    <property type="match status" value="1"/>
</dbReference>
<feature type="region of interest" description="Disordered" evidence="1">
    <location>
        <begin position="32"/>
        <end position="60"/>
    </location>
</feature>
<evidence type="ECO:0000256" key="2">
    <source>
        <dbReference type="SAM" id="SignalP"/>
    </source>
</evidence>
<protein>
    <recommendedName>
        <fullName evidence="3">GmrSD restriction endonucleases C-terminal domain-containing protein</fullName>
    </recommendedName>
</protein>
<dbReference type="EMBL" id="BAAARV010000030">
    <property type="protein sequence ID" value="GAA2351141.1"/>
    <property type="molecule type" value="Genomic_DNA"/>
</dbReference>
<dbReference type="PANTHER" id="PTHR24094:SF15">
    <property type="entry name" value="AMP-DEPENDENT SYNTHETASE_LIGASE DOMAIN-CONTAINING PROTEIN-RELATED"/>
    <property type="match status" value="1"/>
</dbReference>
<evidence type="ECO:0000313" key="5">
    <source>
        <dbReference type="Proteomes" id="UP001501444"/>
    </source>
</evidence>
<sequence length="238" mass="24758">MPHSNGVRPLTNGKAVLIALAIATVLTSAGSCDVSSPSDGSQPASGAPANPGNTGNAGNAGNAGSATASLNALTVAAAGSMSGYSREKFPHWIGQGSGCDTREVVLKRDGKDVKTGADCKVTAGSWVSPYDDKAVTDPGALDIDHMVPLAAAWRSGAAAWTDEQRKGFANDLTRPQLFAVSLQSNRAKGDQDPSTWKPPSHTYWCTYAQNWVTVKAFYKLTVTQAEKTALADMLATCK</sequence>
<feature type="domain" description="GmrSD restriction endonucleases C-terminal" evidence="3">
    <location>
        <begin position="129"/>
        <end position="232"/>
    </location>
</feature>
<feature type="compositionally biased region" description="Low complexity" evidence="1">
    <location>
        <begin position="43"/>
        <end position="60"/>
    </location>
</feature>